<evidence type="ECO:0000313" key="2">
    <source>
        <dbReference type="EMBL" id="MFC4666755.1"/>
    </source>
</evidence>
<gene>
    <name evidence="2" type="ORF">ACFO3G_09145</name>
</gene>
<name>A0ABV9K9V6_9PORP</name>
<dbReference type="InterPro" id="IPR010718">
    <property type="entry name" value="DUF1294"/>
</dbReference>
<dbReference type="Pfam" id="PF06961">
    <property type="entry name" value="DUF1294"/>
    <property type="match status" value="1"/>
</dbReference>
<comment type="caution">
    <text evidence="2">The sequence shown here is derived from an EMBL/GenBank/DDBJ whole genome shotgun (WGS) entry which is preliminary data.</text>
</comment>
<dbReference type="RefSeq" id="WP_380080215.1">
    <property type="nucleotide sequence ID" value="NZ_JBHSGO010000215.1"/>
</dbReference>
<dbReference type="EMBL" id="JBHSGO010000215">
    <property type="protein sequence ID" value="MFC4666755.1"/>
    <property type="molecule type" value="Genomic_DNA"/>
</dbReference>
<accession>A0ABV9K9V6</accession>
<dbReference type="InterPro" id="IPR012156">
    <property type="entry name" value="Cold_shock_CspA"/>
</dbReference>
<evidence type="ECO:0000313" key="3">
    <source>
        <dbReference type="Proteomes" id="UP001596020"/>
    </source>
</evidence>
<proteinExistence type="predicted"/>
<feature type="transmembrane region" description="Helical" evidence="1">
    <location>
        <begin position="12"/>
        <end position="31"/>
    </location>
</feature>
<dbReference type="PIRSF" id="PIRSF002599">
    <property type="entry name" value="Cold_shock_A"/>
    <property type="match status" value="1"/>
</dbReference>
<keyword evidence="1" id="KW-1133">Transmembrane helix</keyword>
<keyword evidence="3" id="KW-1185">Reference proteome</keyword>
<keyword evidence="1" id="KW-0472">Membrane</keyword>
<reference evidence="3" key="1">
    <citation type="journal article" date="2019" name="Int. J. Syst. Evol. Microbiol.">
        <title>The Global Catalogue of Microorganisms (GCM) 10K type strain sequencing project: providing services to taxonomists for standard genome sequencing and annotation.</title>
        <authorList>
            <consortium name="The Broad Institute Genomics Platform"/>
            <consortium name="The Broad Institute Genome Sequencing Center for Infectious Disease"/>
            <person name="Wu L."/>
            <person name="Ma J."/>
        </authorList>
    </citation>
    <scope>NUCLEOTIDE SEQUENCE [LARGE SCALE GENOMIC DNA]</scope>
    <source>
        <strain evidence="3">CGMCC 4.7357</strain>
    </source>
</reference>
<organism evidence="2 3">
    <name type="scientific">Falsiporphyromonas endometrii</name>
    <dbReference type="NCBI Taxonomy" id="1387297"/>
    <lineage>
        <taxon>Bacteria</taxon>
        <taxon>Pseudomonadati</taxon>
        <taxon>Bacteroidota</taxon>
        <taxon>Bacteroidia</taxon>
        <taxon>Bacteroidales</taxon>
        <taxon>Porphyromonadaceae</taxon>
        <taxon>Falsiporphyromonas</taxon>
    </lineage>
</organism>
<keyword evidence="1" id="KW-0812">Transmembrane</keyword>
<sequence length="100" mass="11925">MYNLYHLSVSELILGSYLMVINLLSFWLFFIDKRRAIKRRWRIKESTLLMMAVLGGSIGALTGMYIFRHKTLHKKFRYGIPLIMLLQIAAALYFRVYRVY</sequence>
<feature type="transmembrane region" description="Helical" evidence="1">
    <location>
        <begin position="78"/>
        <end position="97"/>
    </location>
</feature>
<protein>
    <submittedName>
        <fullName evidence="2">DUF1294 domain-containing protein</fullName>
    </submittedName>
</protein>
<evidence type="ECO:0000256" key="1">
    <source>
        <dbReference type="SAM" id="Phobius"/>
    </source>
</evidence>
<feature type="transmembrane region" description="Helical" evidence="1">
    <location>
        <begin position="47"/>
        <end position="66"/>
    </location>
</feature>
<dbReference type="Proteomes" id="UP001596020">
    <property type="component" value="Unassembled WGS sequence"/>
</dbReference>